<gene>
    <name evidence="2" type="ORF">EDEG_00963</name>
</gene>
<keyword evidence="1" id="KW-0472">Membrane</keyword>
<keyword evidence="3" id="KW-1185">Reference proteome</keyword>
<comment type="caution">
    <text evidence="2">The sequence shown here is derived from an EMBL/GenBank/DDBJ whole genome shotgun (WGS) entry which is preliminary data.</text>
</comment>
<reference evidence="3" key="2">
    <citation type="submission" date="2015-07" db="EMBL/GenBank/DDBJ databases">
        <title>Contrasting host-pathogen interactions and genome evolution in two generalist and specialist microsporidian pathogens of mosquitoes.</title>
        <authorList>
            <consortium name="The Broad Institute Genomics Platform"/>
            <consortium name="The Broad Institute Genome Sequencing Center for Infectious Disease"/>
            <person name="Cuomo C.A."/>
            <person name="Sanscrainte N.D."/>
            <person name="Goldberg J.M."/>
            <person name="Heiman D."/>
            <person name="Young S."/>
            <person name="Zeng Q."/>
            <person name="Becnel J.J."/>
            <person name="Birren B.W."/>
        </authorList>
    </citation>
    <scope>NUCLEOTIDE SEQUENCE [LARGE SCALE GENOMIC DNA]</scope>
    <source>
        <strain evidence="3">USNM 41457</strain>
    </source>
</reference>
<keyword evidence="1" id="KW-0812">Transmembrane</keyword>
<organism evidence="2 3">
    <name type="scientific">Edhazardia aedis (strain USNM 41457)</name>
    <name type="common">Microsporidian parasite</name>
    <dbReference type="NCBI Taxonomy" id="1003232"/>
    <lineage>
        <taxon>Eukaryota</taxon>
        <taxon>Fungi</taxon>
        <taxon>Fungi incertae sedis</taxon>
        <taxon>Microsporidia</taxon>
        <taxon>Edhazardia</taxon>
    </lineage>
</organism>
<accession>J9DBH8</accession>
<dbReference type="Proteomes" id="UP000003163">
    <property type="component" value="Unassembled WGS sequence"/>
</dbReference>
<proteinExistence type="predicted"/>
<dbReference type="VEuPathDB" id="MicrosporidiaDB:EDEG_00963"/>
<dbReference type="InParanoid" id="J9DBH8"/>
<feature type="transmembrane region" description="Helical" evidence="1">
    <location>
        <begin position="50"/>
        <end position="73"/>
    </location>
</feature>
<keyword evidence="1" id="KW-1133">Transmembrane helix</keyword>
<feature type="transmembrane region" description="Helical" evidence="1">
    <location>
        <begin position="80"/>
        <end position="100"/>
    </location>
</feature>
<protein>
    <submittedName>
        <fullName evidence="2">Uncharacterized protein</fullName>
    </submittedName>
</protein>
<dbReference type="EMBL" id="AFBI03000012">
    <property type="protein sequence ID" value="EJW04849.1"/>
    <property type="molecule type" value="Genomic_DNA"/>
</dbReference>
<reference evidence="2 3" key="1">
    <citation type="submission" date="2011-08" db="EMBL/GenBank/DDBJ databases">
        <authorList>
            <person name="Liu Z.J."/>
            <person name="Shi F.L."/>
            <person name="Lu J.Q."/>
            <person name="Li M."/>
            <person name="Wang Z.L."/>
        </authorList>
    </citation>
    <scope>NUCLEOTIDE SEQUENCE [LARGE SCALE GENOMIC DNA]</scope>
    <source>
        <strain evidence="2 3">USNM 41457</strain>
    </source>
</reference>
<dbReference type="HOGENOM" id="CLU_092856_0_0_1"/>
<evidence type="ECO:0000256" key="1">
    <source>
        <dbReference type="SAM" id="Phobius"/>
    </source>
</evidence>
<name>J9DBH8_EDHAE</name>
<evidence type="ECO:0000313" key="3">
    <source>
        <dbReference type="Proteomes" id="UP000003163"/>
    </source>
</evidence>
<sequence>MTNTDKINDHNDRKNERQTKLWFGTLVTTILLPLSHFGIAYYFLKTYMFALLYIPLLVMIVPFLMALLIPLFHLNKSKKIVAFVSIIIISIIGCAINQFFSTTQSCYAINASVGFLTTLSPDPIRKVFVVLKNNTHRSHVDGDDKFKSSVIENYFNENGKNSKENKRNYIHLSLNDYHGSQNDIEKIAKAYTRFNWTRYLPNGGFVIANVNRCDLKSVKKFFKTKDQLVIDFTKNTRK</sequence>
<dbReference type="AlphaFoldDB" id="J9DBH8"/>
<evidence type="ECO:0000313" key="2">
    <source>
        <dbReference type="EMBL" id="EJW04849.1"/>
    </source>
</evidence>
<feature type="transmembrane region" description="Helical" evidence="1">
    <location>
        <begin position="21"/>
        <end position="44"/>
    </location>
</feature>